<dbReference type="RefSeq" id="WP_227566211.1">
    <property type="nucleotide sequence ID" value="NZ_CP101989.1"/>
</dbReference>
<evidence type="ECO:0000256" key="3">
    <source>
        <dbReference type="ARBA" id="ARBA00022801"/>
    </source>
</evidence>
<feature type="domain" description="PIN" evidence="5">
    <location>
        <begin position="7"/>
        <end position="53"/>
    </location>
</feature>
<keyword evidence="4" id="KW-0460">Magnesium</keyword>
<proteinExistence type="predicted"/>
<organism evidence="6 7">
    <name type="scientific">Cellulomonas wangsupingiae</name>
    <dbReference type="NCBI Taxonomy" id="2968085"/>
    <lineage>
        <taxon>Bacteria</taxon>
        <taxon>Bacillati</taxon>
        <taxon>Actinomycetota</taxon>
        <taxon>Actinomycetes</taxon>
        <taxon>Micrococcales</taxon>
        <taxon>Cellulomonadaceae</taxon>
        <taxon>Cellulomonas</taxon>
    </lineage>
</organism>
<evidence type="ECO:0000256" key="1">
    <source>
        <dbReference type="ARBA" id="ARBA00022722"/>
    </source>
</evidence>
<accession>A0ABY5K6E6</accession>
<sequence>MAPGPRHWEVVVELCRAADARGNLVADAQHAAVAIEHGATWVSQDRDFARFPGLRWQVAVDA</sequence>
<keyword evidence="3" id="KW-0378">Hydrolase</keyword>
<name>A0ABY5K6E6_9CELL</name>
<dbReference type="Gene3D" id="3.40.50.1010">
    <property type="entry name" value="5'-nuclease"/>
    <property type="match status" value="1"/>
</dbReference>
<keyword evidence="2" id="KW-0479">Metal-binding</keyword>
<evidence type="ECO:0000256" key="4">
    <source>
        <dbReference type="ARBA" id="ARBA00022842"/>
    </source>
</evidence>
<evidence type="ECO:0000259" key="5">
    <source>
        <dbReference type="Pfam" id="PF01850"/>
    </source>
</evidence>
<keyword evidence="7" id="KW-1185">Reference proteome</keyword>
<gene>
    <name evidence="6" type="ORF">NP075_15435</name>
</gene>
<dbReference type="Proteomes" id="UP001317322">
    <property type="component" value="Chromosome"/>
</dbReference>
<evidence type="ECO:0000313" key="6">
    <source>
        <dbReference type="EMBL" id="UUI64491.1"/>
    </source>
</evidence>
<dbReference type="InterPro" id="IPR002716">
    <property type="entry name" value="PIN_dom"/>
</dbReference>
<dbReference type="Pfam" id="PF01850">
    <property type="entry name" value="PIN"/>
    <property type="match status" value="1"/>
</dbReference>
<keyword evidence="1" id="KW-0540">Nuclease</keyword>
<dbReference type="InterPro" id="IPR029060">
    <property type="entry name" value="PIN-like_dom_sf"/>
</dbReference>
<dbReference type="SUPFAM" id="SSF88723">
    <property type="entry name" value="PIN domain-like"/>
    <property type="match status" value="1"/>
</dbReference>
<reference evidence="6 7" key="1">
    <citation type="submission" date="2022-07" db="EMBL/GenBank/DDBJ databases">
        <title>Novel species in genus cellulomonas.</title>
        <authorList>
            <person name="Ye L."/>
        </authorList>
    </citation>
    <scope>NUCLEOTIDE SEQUENCE [LARGE SCALE GENOMIC DNA]</scope>
    <source>
        <strain evidence="7">zg-Y908</strain>
    </source>
</reference>
<dbReference type="EMBL" id="CP101989">
    <property type="protein sequence ID" value="UUI64491.1"/>
    <property type="molecule type" value="Genomic_DNA"/>
</dbReference>
<evidence type="ECO:0000256" key="2">
    <source>
        <dbReference type="ARBA" id="ARBA00022723"/>
    </source>
</evidence>
<protein>
    <submittedName>
        <fullName evidence="6">PIN domain-containing protein</fullName>
    </submittedName>
</protein>
<evidence type="ECO:0000313" key="7">
    <source>
        <dbReference type="Proteomes" id="UP001317322"/>
    </source>
</evidence>